<protein>
    <submittedName>
        <fullName evidence="2">Kinesin-like protein KIF13B</fullName>
    </submittedName>
</protein>
<feature type="compositionally biased region" description="Polar residues" evidence="1">
    <location>
        <begin position="680"/>
        <end position="695"/>
    </location>
</feature>
<name>A0AA35R108_GEOBA</name>
<reference evidence="2" key="1">
    <citation type="submission" date="2023-03" db="EMBL/GenBank/DDBJ databases">
        <authorList>
            <person name="Steffen K."/>
            <person name="Cardenas P."/>
        </authorList>
    </citation>
    <scope>NUCLEOTIDE SEQUENCE</scope>
</reference>
<feature type="region of interest" description="Disordered" evidence="1">
    <location>
        <begin position="657"/>
        <end position="724"/>
    </location>
</feature>
<feature type="region of interest" description="Disordered" evidence="1">
    <location>
        <begin position="535"/>
        <end position="631"/>
    </location>
</feature>
<dbReference type="Proteomes" id="UP001174909">
    <property type="component" value="Unassembled WGS sequence"/>
</dbReference>
<feature type="compositionally biased region" description="Acidic residues" evidence="1">
    <location>
        <begin position="700"/>
        <end position="712"/>
    </location>
</feature>
<accession>A0AA35R108</accession>
<evidence type="ECO:0000313" key="2">
    <source>
        <dbReference type="EMBL" id="CAI8000043.1"/>
    </source>
</evidence>
<dbReference type="AlphaFoldDB" id="A0AA35R108"/>
<gene>
    <name evidence="2" type="ORF">GBAR_LOCUS2831</name>
</gene>
<evidence type="ECO:0000256" key="1">
    <source>
        <dbReference type="SAM" id="MobiDB-lite"/>
    </source>
</evidence>
<proteinExistence type="predicted"/>
<evidence type="ECO:0000313" key="3">
    <source>
        <dbReference type="Proteomes" id="UP001174909"/>
    </source>
</evidence>
<feature type="compositionally biased region" description="Low complexity" evidence="1">
    <location>
        <begin position="540"/>
        <end position="551"/>
    </location>
</feature>
<organism evidence="2 3">
    <name type="scientific">Geodia barretti</name>
    <name type="common">Barrett's horny sponge</name>
    <dbReference type="NCBI Taxonomy" id="519541"/>
    <lineage>
        <taxon>Eukaryota</taxon>
        <taxon>Metazoa</taxon>
        <taxon>Porifera</taxon>
        <taxon>Demospongiae</taxon>
        <taxon>Heteroscleromorpha</taxon>
        <taxon>Tetractinellida</taxon>
        <taxon>Astrophorina</taxon>
        <taxon>Geodiidae</taxon>
        <taxon>Geodia</taxon>
    </lineage>
</organism>
<comment type="caution">
    <text evidence="2">The sequence shown here is derived from an EMBL/GenBank/DDBJ whole genome shotgun (WGS) entry which is preliminary data.</text>
</comment>
<keyword evidence="3" id="KW-1185">Reference proteome</keyword>
<dbReference type="EMBL" id="CASHTH010000391">
    <property type="protein sequence ID" value="CAI8000043.1"/>
    <property type="molecule type" value="Genomic_DNA"/>
</dbReference>
<sequence>MQRHVTRKRIEEGGSLVICGKLKLSVKRVPTLLDREMDGEEVDAYSSWSMMQSQPSMMDDLMDIRHGQPLSCQVTVIESSGLPKEYCHYVFCQYQFWGQEEPMIIPPLQGSINSDQKIVDKVQFSHSQTFTVEITEDFLSHVEEGVLGVEVWGHRRSGFMDLPMPPGDPENEGKRQKSFPEKWSELTQRLELWVEIMELNDQGEYIPVEQQSKADVMTGGVFMIRQGQSRRINVAVQPVVGGPGADSNLMRAQSISSIAIGSCYLRNRYDEHWTPTRSRTWRGSPDLSLSLSLPPSLPFSPKLQDLFPPLCLKLMRTRWNEAVMNRRDYLDTEVRKLMEKKEPSVTDLEKQNELLDQNLSQGMEMRVPVLFLDMSVLEDDESALPCPPTTLFGEKPESMIDIPIIKKEENDPPNVAITLNKRVCLCVYKKIGFGASLLRAFKTRDVRTACGVMYECVLGIPKSEGMQAPPKIPANPSFVELDEDENAVETFKTAMASIASILTLDKLKQEVALKEKLASIGRTLRKRYSVQQRAAVPRVSSSGGMYGGSESTTPEPEDLHTSPLPGEGLRMPPLNEEEATTVGGGGRRGRESELGPEAMVLDEESGETSQLIPIPEEGGVEPGQDDDSEQVHNNRNRNMFRMEWNWDSRAVEVEETRTAGVNDLPTASTATGPGVEIGTTEGQGQTPAETEGQGQTPAETETENEPAAEGEGEEKGVEPAAVLMDILEVPEIQIRVEVEEEEGGRGGEDR</sequence>